<dbReference type="InterPro" id="IPR016032">
    <property type="entry name" value="Sig_transdc_resp-reg_C-effctor"/>
</dbReference>
<keyword evidence="3" id="KW-0805">Transcription regulation</keyword>
<evidence type="ECO:0000256" key="1">
    <source>
        <dbReference type="ARBA" id="ARBA00022553"/>
    </source>
</evidence>
<sequence>MRFSITIDTEDEAVALRLLAAMKDAGLVQPAAEPVPADAEVRVLPHLRQVLLRGEPVETTRLEFELLLHLCAHPDRVHRRRELLSSVWGIEDDYSGARTVDVHVRRLRQKLGTAADVIQTVRGVGYLVASSGRVRVEGPENVVRLADRRAG</sequence>
<keyword evidence="1" id="KW-0597">Phosphoprotein</keyword>
<evidence type="ECO:0000256" key="2">
    <source>
        <dbReference type="ARBA" id="ARBA00023012"/>
    </source>
</evidence>
<organism evidence="8 9">
    <name type="scientific">Lentzea fradiae</name>
    <dbReference type="NCBI Taxonomy" id="200378"/>
    <lineage>
        <taxon>Bacteria</taxon>
        <taxon>Bacillati</taxon>
        <taxon>Actinomycetota</taxon>
        <taxon>Actinomycetes</taxon>
        <taxon>Pseudonocardiales</taxon>
        <taxon>Pseudonocardiaceae</taxon>
        <taxon>Lentzea</taxon>
    </lineage>
</organism>
<dbReference type="SMART" id="SM00862">
    <property type="entry name" value="Trans_reg_C"/>
    <property type="match status" value="1"/>
</dbReference>
<dbReference type="GO" id="GO:0005829">
    <property type="term" value="C:cytosol"/>
    <property type="evidence" value="ECO:0007669"/>
    <property type="project" value="TreeGrafter"/>
</dbReference>
<dbReference type="GO" id="GO:0006355">
    <property type="term" value="P:regulation of DNA-templated transcription"/>
    <property type="evidence" value="ECO:0007669"/>
    <property type="project" value="InterPro"/>
</dbReference>
<dbReference type="STRING" id="200378.SAMN05216553_103180"/>
<dbReference type="EMBL" id="FNCC01000003">
    <property type="protein sequence ID" value="SDF76779.1"/>
    <property type="molecule type" value="Genomic_DNA"/>
</dbReference>
<dbReference type="OrthoDB" id="8927943at2"/>
<protein>
    <submittedName>
        <fullName evidence="8">Transcriptional regulatory protein, C terminal</fullName>
    </submittedName>
</protein>
<proteinExistence type="predicted"/>
<name>A0A1G7NTZ2_9PSEU</name>
<keyword evidence="2" id="KW-0902">Two-component regulatory system</keyword>
<dbReference type="InterPro" id="IPR001867">
    <property type="entry name" value="OmpR/PhoB-type_DNA-bd"/>
</dbReference>
<dbReference type="RefSeq" id="WP_090047193.1">
    <property type="nucleotide sequence ID" value="NZ_FNCC01000003.1"/>
</dbReference>
<dbReference type="Pfam" id="PF00486">
    <property type="entry name" value="Trans_reg_C"/>
    <property type="match status" value="1"/>
</dbReference>
<dbReference type="CDD" id="cd00383">
    <property type="entry name" value="trans_reg_C"/>
    <property type="match status" value="1"/>
</dbReference>
<evidence type="ECO:0000313" key="8">
    <source>
        <dbReference type="EMBL" id="SDF76779.1"/>
    </source>
</evidence>
<dbReference type="SUPFAM" id="SSF46894">
    <property type="entry name" value="C-terminal effector domain of the bipartite response regulators"/>
    <property type="match status" value="1"/>
</dbReference>
<dbReference type="Gene3D" id="1.10.10.10">
    <property type="entry name" value="Winged helix-like DNA-binding domain superfamily/Winged helix DNA-binding domain"/>
    <property type="match status" value="1"/>
</dbReference>
<feature type="DNA-binding region" description="OmpR/PhoB-type" evidence="6">
    <location>
        <begin position="33"/>
        <end position="130"/>
    </location>
</feature>
<feature type="domain" description="OmpR/PhoB-type" evidence="7">
    <location>
        <begin position="33"/>
        <end position="130"/>
    </location>
</feature>
<dbReference type="InterPro" id="IPR036388">
    <property type="entry name" value="WH-like_DNA-bd_sf"/>
</dbReference>
<reference evidence="9" key="1">
    <citation type="submission" date="2016-10" db="EMBL/GenBank/DDBJ databases">
        <authorList>
            <person name="Varghese N."/>
            <person name="Submissions S."/>
        </authorList>
    </citation>
    <scope>NUCLEOTIDE SEQUENCE [LARGE SCALE GENOMIC DNA]</scope>
    <source>
        <strain evidence="9">CGMCC 4.3506</strain>
    </source>
</reference>
<evidence type="ECO:0000256" key="5">
    <source>
        <dbReference type="ARBA" id="ARBA00023163"/>
    </source>
</evidence>
<evidence type="ECO:0000256" key="3">
    <source>
        <dbReference type="ARBA" id="ARBA00023015"/>
    </source>
</evidence>
<evidence type="ECO:0000256" key="6">
    <source>
        <dbReference type="PROSITE-ProRule" id="PRU01091"/>
    </source>
</evidence>
<dbReference type="PANTHER" id="PTHR48111">
    <property type="entry name" value="REGULATOR OF RPOS"/>
    <property type="match status" value="1"/>
</dbReference>
<dbReference type="PROSITE" id="PS51755">
    <property type="entry name" value="OMPR_PHOB"/>
    <property type="match status" value="1"/>
</dbReference>
<dbReference type="PANTHER" id="PTHR48111:SF1">
    <property type="entry name" value="TWO-COMPONENT RESPONSE REGULATOR ORR33"/>
    <property type="match status" value="1"/>
</dbReference>
<keyword evidence="9" id="KW-1185">Reference proteome</keyword>
<dbReference type="GO" id="GO:0032993">
    <property type="term" value="C:protein-DNA complex"/>
    <property type="evidence" value="ECO:0007669"/>
    <property type="project" value="TreeGrafter"/>
</dbReference>
<dbReference type="GO" id="GO:0000156">
    <property type="term" value="F:phosphorelay response regulator activity"/>
    <property type="evidence" value="ECO:0007669"/>
    <property type="project" value="TreeGrafter"/>
</dbReference>
<evidence type="ECO:0000259" key="7">
    <source>
        <dbReference type="PROSITE" id="PS51755"/>
    </source>
</evidence>
<dbReference type="AlphaFoldDB" id="A0A1G7NTZ2"/>
<gene>
    <name evidence="8" type="ORF">SAMN05216553_103180</name>
</gene>
<dbReference type="GO" id="GO:0000976">
    <property type="term" value="F:transcription cis-regulatory region binding"/>
    <property type="evidence" value="ECO:0007669"/>
    <property type="project" value="TreeGrafter"/>
</dbReference>
<keyword evidence="5" id="KW-0804">Transcription</keyword>
<dbReference type="InterPro" id="IPR039420">
    <property type="entry name" value="WalR-like"/>
</dbReference>
<evidence type="ECO:0000313" key="9">
    <source>
        <dbReference type="Proteomes" id="UP000199623"/>
    </source>
</evidence>
<dbReference type="Proteomes" id="UP000199623">
    <property type="component" value="Unassembled WGS sequence"/>
</dbReference>
<keyword evidence="4 6" id="KW-0238">DNA-binding</keyword>
<accession>A0A1G7NTZ2</accession>
<evidence type="ECO:0000256" key="4">
    <source>
        <dbReference type="ARBA" id="ARBA00023125"/>
    </source>
</evidence>